<organism evidence="2 3">
    <name type="scientific">Hyaloscypha variabilis (strain UAMH 11265 / GT02V1 / F)</name>
    <name type="common">Meliniomyces variabilis</name>
    <dbReference type="NCBI Taxonomy" id="1149755"/>
    <lineage>
        <taxon>Eukaryota</taxon>
        <taxon>Fungi</taxon>
        <taxon>Dikarya</taxon>
        <taxon>Ascomycota</taxon>
        <taxon>Pezizomycotina</taxon>
        <taxon>Leotiomycetes</taxon>
        <taxon>Helotiales</taxon>
        <taxon>Hyaloscyphaceae</taxon>
        <taxon>Hyaloscypha</taxon>
        <taxon>Hyaloscypha variabilis</taxon>
    </lineage>
</organism>
<evidence type="ECO:0000313" key="3">
    <source>
        <dbReference type="Proteomes" id="UP000235786"/>
    </source>
</evidence>
<dbReference type="Proteomes" id="UP000235786">
    <property type="component" value="Unassembled WGS sequence"/>
</dbReference>
<feature type="region of interest" description="Disordered" evidence="1">
    <location>
        <begin position="305"/>
        <end position="326"/>
    </location>
</feature>
<feature type="region of interest" description="Disordered" evidence="1">
    <location>
        <begin position="138"/>
        <end position="292"/>
    </location>
</feature>
<feature type="compositionally biased region" description="Low complexity" evidence="1">
    <location>
        <begin position="261"/>
        <end position="275"/>
    </location>
</feature>
<evidence type="ECO:0000313" key="2">
    <source>
        <dbReference type="EMBL" id="PMD47456.1"/>
    </source>
</evidence>
<protein>
    <recommendedName>
        <fullName evidence="4">Zn(2)-C6 fungal-type domain-containing protein</fullName>
    </recommendedName>
</protein>
<accession>A0A2J6S9L9</accession>
<dbReference type="AlphaFoldDB" id="A0A2J6S9L9"/>
<sequence length="326" mass="34786">MAGGDGVTLATSAPSSGSNAPSGGNNPPPNKPGHGEKKLKTSQNRCQRCSQSHLRCSISQTGAPCDFCRRNNIQCAPAVLQAKGVKLGTKRGSYKKTKSKQAEASNSPSILPAASDTVRNEILPEVQNLKRALANLNTILDGPSPKKSRHTEDGQRPAARLESLSTSSTMHSRPGQIPTLANHNPINRTPLPSRREHLPSSGSFIGASTATTSNTNASSQALSTTASRYGQPSRLSTIDDDDNYDCDEEEEEEEEEVFYDSSPFFPSMTSPTSTSAGAETRSHGGDRHTTFSSREFSHLSSFLDTVVSDDTDSSHNKSRPGKKAAK</sequence>
<proteinExistence type="predicted"/>
<keyword evidence="3" id="KW-1185">Reference proteome</keyword>
<feature type="compositionally biased region" description="Basic residues" evidence="1">
    <location>
        <begin position="316"/>
        <end position="326"/>
    </location>
</feature>
<feature type="compositionally biased region" description="Basic residues" evidence="1">
    <location>
        <begin position="89"/>
        <end position="99"/>
    </location>
</feature>
<feature type="compositionally biased region" description="Low complexity" evidence="1">
    <location>
        <begin position="12"/>
        <end position="25"/>
    </location>
</feature>
<feature type="region of interest" description="Disordered" evidence="1">
    <location>
        <begin position="89"/>
        <end position="111"/>
    </location>
</feature>
<gene>
    <name evidence="2" type="ORF">L207DRAFT_606686</name>
</gene>
<feature type="compositionally biased region" description="Low complexity" evidence="1">
    <location>
        <begin position="207"/>
        <end position="227"/>
    </location>
</feature>
<evidence type="ECO:0000256" key="1">
    <source>
        <dbReference type="SAM" id="MobiDB-lite"/>
    </source>
</evidence>
<name>A0A2J6S9L9_HYAVF</name>
<feature type="compositionally biased region" description="Acidic residues" evidence="1">
    <location>
        <begin position="238"/>
        <end position="258"/>
    </location>
</feature>
<dbReference type="OrthoDB" id="2504843at2759"/>
<evidence type="ECO:0008006" key="4">
    <source>
        <dbReference type="Google" id="ProtNLM"/>
    </source>
</evidence>
<dbReference type="EMBL" id="KZ613938">
    <property type="protein sequence ID" value="PMD47456.1"/>
    <property type="molecule type" value="Genomic_DNA"/>
</dbReference>
<feature type="compositionally biased region" description="Basic and acidic residues" evidence="1">
    <location>
        <begin position="280"/>
        <end position="289"/>
    </location>
</feature>
<feature type="region of interest" description="Disordered" evidence="1">
    <location>
        <begin position="1"/>
        <end position="44"/>
    </location>
</feature>
<reference evidence="2 3" key="1">
    <citation type="submission" date="2016-04" db="EMBL/GenBank/DDBJ databases">
        <title>A degradative enzymes factory behind the ericoid mycorrhizal symbiosis.</title>
        <authorList>
            <consortium name="DOE Joint Genome Institute"/>
            <person name="Martino E."/>
            <person name="Morin E."/>
            <person name="Grelet G."/>
            <person name="Kuo A."/>
            <person name="Kohler A."/>
            <person name="Daghino S."/>
            <person name="Barry K."/>
            <person name="Choi C."/>
            <person name="Cichocki N."/>
            <person name="Clum A."/>
            <person name="Copeland A."/>
            <person name="Hainaut M."/>
            <person name="Haridas S."/>
            <person name="Labutti K."/>
            <person name="Lindquist E."/>
            <person name="Lipzen A."/>
            <person name="Khouja H.-R."/>
            <person name="Murat C."/>
            <person name="Ohm R."/>
            <person name="Olson A."/>
            <person name="Spatafora J."/>
            <person name="Veneault-Fourrey C."/>
            <person name="Henrissat B."/>
            <person name="Grigoriev I."/>
            <person name="Martin F."/>
            <person name="Perotto S."/>
        </authorList>
    </citation>
    <scope>NUCLEOTIDE SEQUENCE [LARGE SCALE GENOMIC DNA]</scope>
    <source>
        <strain evidence="2 3">F</strain>
    </source>
</reference>